<evidence type="ECO:0000259" key="2">
    <source>
        <dbReference type="Pfam" id="PF01361"/>
    </source>
</evidence>
<dbReference type="InterPro" id="IPR004370">
    <property type="entry name" value="4-OT-like_dom"/>
</dbReference>
<comment type="caution">
    <text evidence="3">The sequence shown here is derived from an EMBL/GenBank/DDBJ whole genome shotgun (WGS) entry which is preliminary data.</text>
</comment>
<protein>
    <submittedName>
        <fullName evidence="3">4-oxalocrotonate tautomerase</fullName>
    </submittedName>
</protein>
<dbReference type="NCBIfam" id="NF002571">
    <property type="entry name" value="PRK02220.1"/>
    <property type="match status" value="1"/>
</dbReference>
<dbReference type="RefSeq" id="WP_169969985.1">
    <property type="nucleotide sequence ID" value="NZ_JABDSR010000011.1"/>
</dbReference>
<dbReference type="Pfam" id="PF01361">
    <property type="entry name" value="Tautomerase"/>
    <property type="match status" value="1"/>
</dbReference>
<keyword evidence="4" id="KW-1185">Reference proteome</keyword>
<dbReference type="GO" id="GO:0016853">
    <property type="term" value="F:isomerase activity"/>
    <property type="evidence" value="ECO:0007669"/>
    <property type="project" value="UniProtKB-KW"/>
</dbReference>
<feature type="domain" description="4-oxalocrotonate tautomerase-like" evidence="2">
    <location>
        <begin position="2"/>
        <end position="52"/>
    </location>
</feature>
<reference evidence="3" key="1">
    <citation type="submission" date="2020-04" db="EMBL/GenBank/DDBJ databases">
        <title>Peptoniphilus sp. nov. isolated from swine feces.</title>
        <authorList>
            <person name="Ryu S.W."/>
        </authorList>
    </citation>
    <scope>NUCLEOTIDE SEQUENCE [LARGE SCALE GENOMIC DNA]</scope>
    <source>
        <strain evidence="3">AGMB00490</strain>
    </source>
</reference>
<dbReference type="Gene3D" id="3.30.429.10">
    <property type="entry name" value="Macrophage Migration Inhibitory Factor"/>
    <property type="match status" value="1"/>
</dbReference>
<keyword evidence="1" id="KW-0413">Isomerase</keyword>
<dbReference type="EMBL" id="JABDSR010000011">
    <property type="protein sequence ID" value="NMW85739.1"/>
    <property type="molecule type" value="Genomic_DNA"/>
</dbReference>
<accession>A0A848RJY4</accession>
<organism evidence="3 4">
    <name type="scientific">Peptoniphilus faecalis</name>
    <dbReference type="NCBI Taxonomy" id="2731255"/>
    <lineage>
        <taxon>Bacteria</taxon>
        <taxon>Bacillati</taxon>
        <taxon>Bacillota</taxon>
        <taxon>Tissierellia</taxon>
        <taxon>Tissierellales</taxon>
        <taxon>Peptoniphilaceae</taxon>
        <taxon>Peptoniphilus</taxon>
    </lineage>
</organism>
<dbReference type="Proteomes" id="UP000568273">
    <property type="component" value="Unassembled WGS sequence"/>
</dbReference>
<sequence>MPFIRIQLMKGRTIEQKRELAKSIIDIIDKTKFAKKEDVHVIYEEMNDDNYYCD</sequence>
<dbReference type="AlphaFoldDB" id="A0A848RJY4"/>
<gene>
    <name evidence="3" type="ORF">HKO22_08325</name>
</gene>
<dbReference type="SUPFAM" id="SSF55331">
    <property type="entry name" value="Tautomerase/MIF"/>
    <property type="match status" value="1"/>
</dbReference>
<proteinExistence type="predicted"/>
<dbReference type="InterPro" id="IPR014347">
    <property type="entry name" value="Tautomerase/MIF_sf"/>
</dbReference>
<name>A0A848RJY4_9FIRM</name>
<evidence type="ECO:0000313" key="4">
    <source>
        <dbReference type="Proteomes" id="UP000568273"/>
    </source>
</evidence>
<evidence type="ECO:0000313" key="3">
    <source>
        <dbReference type="EMBL" id="NMW85739.1"/>
    </source>
</evidence>
<evidence type="ECO:0000256" key="1">
    <source>
        <dbReference type="ARBA" id="ARBA00023235"/>
    </source>
</evidence>